<comment type="caution">
    <text evidence="2">The sequence shown here is derived from an EMBL/GenBank/DDBJ whole genome shotgun (WGS) entry which is preliminary data.</text>
</comment>
<feature type="region of interest" description="Disordered" evidence="1">
    <location>
        <begin position="31"/>
        <end position="53"/>
    </location>
</feature>
<evidence type="ECO:0000313" key="3">
    <source>
        <dbReference type="Proteomes" id="UP000729402"/>
    </source>
</evidence>
<gene>
    <name evidence="2" type="ORF">GUJ93_ZPchr0006g43045</name>
</gene>
<proteinExistence type="predicted"/>
<name>A0A8J5W330_ZIZPA</name>
<dbReference type="AlphaFoldDB" id="A0A8J5W330"/>
<dbReference type="EMBL" id="JAAALK010000283">
    <property type="protein sequence ID" value="KAG8074868.1"/>
    <property type="molecule type" value="Genomic_DNA"/>
</dbReference>
<reference evidence="2" key="1">
    <citation type="journal article" date="2021" name="bioRxiv">
        <title>Whole Genome Assembly and Annotation of Northern Wild Rice, Zizania palustris L., Supports a Whole Genome Duplication in the Zizania Genus.</title>
        <authorList>
            <person name="Haas M."/>
            <person name="Kono T."/>
            <person name="Macchietto M."/>
            <person name="Millas R."/>
            <person name="McGilp L."/>
            <person name="Shao M."/>
            <person name="Duquette J."/>
            <person name="Hirsch C.N."/>
            <person name="Kimball J."/>
        </authorList>
    </citation>
    <scope>NUCLEOTIDE SEQUENCE</scope>
    <source>
        <tissue evidence="2">Fresh leaf tissue</tissue>
    </source>
</reference>
<reference evidence="2" key="2">
    <citation type="submission" date="2021-02" db="EMBL/GenBank/DDBJ databases">
        <authorList>
            <person name="Kimball J.A."/>
            <person name="Haas M.W."/>
            <person name="Macchietto M."/>
            <person name="Kono T."/>
            <person name="Duquette J."/>
            <person name="Shao M."/>
        </authorList>
    </citation>
    <scope>NUCLEOTIDE SEQUENCE</scope>
    <source>
        <tissue evidence="2">Fresh leaf tissue</tissue>
    </source>
</reference>
<dbReference type="Proteomes" id="UP000729402">
    <property type="component" value="Unassembled WGS sequence"/>
</dbReference>
<organism evidence="2 3">
    <name type="scientific">Zizania palustris</name>
    <name type="common">Northern wild rice</name>
    <dbReference type="NCBI Taxonomy" id="103762"/>
    <lineage>
        <taxon>Eukaryota</taxon>
        <taxon>Viridiplantae</taxon>
        <taxon>Streptophyta</taxon>
        <taxon>Embryophyta</taxon>
        <taxon>Tracheophyta</taxon>
        <taxon>Spermatophyta</taxon>
        <taxon>Magnoliopsida</taxon>
        <taxon>Liliopsida</taxon>
        <taxon>Poales</taxon>
        <taxon>Poaceae</taxon>
        <taxon>BOP clade</taxon>
        <taxon>Oryzoideae</taxon>
        <taxon>Oryzeae</taxon>
        <taxon>Zizaniinae</taxon>
        <taxon>Zizania</taxon>
    </lineage>
</organism>
<evidence type="ECO:0000256" key="1">
    <source>
        <dbReference type="SAM" id="MobiDB-lite"/>
    </source>
</evidence>
<protein>
    <submittedName>
        <fullName evidence="2">Uncharacterized protein</fullName>
    </submittedName>
</protein>
<evidence type="ECO:0000313" key="2">
    <source>
        <dbReference type="EMBL" id="KAG8074868.1"/>
    </source>
</evidence>
<sequence>MRQEEIVRNVADAAAGDGFHQAEEILPGLPKEGLDSVAQDDSHVLPREDDEEQLVDKEEVAAREAEGFQAVQKKKAGRARAVKGPAVAVRQSSRIKRDGVSIVAKAQKRADSKNDITVDEAGVDQEIGESVKVPGLAPCSNPSIGKCRAGKRTVRRVKLCLD</sequence>
<keyword evidence="3" id="KW-1185">Reference proteome</keyword>
<accession>A0A8J5W330</accession>